<sequence length="460" mass="49727">MALEERNIPNQNNEKNPSGQDQENKPNKKHALNTEDWWAVWLGFGLISLIIVAAFPGATLPSRWGTEGNESIFHSLPLDKVPAILLTGLIALAVFWISTRFLTKNEHKKFLVAFPALFILTIGAYVIGQYGPLRHYGFNDVIWALVIGLVISNVFKTPEFLKSALKTELYIKTGLVLLGASILFDRMLALGMLGVGVAWIVTPIVIIVMYLFSQRVLKMNDQRELAVTISSATAVCGVSAAIASGTAAKAKKEEITLAISITLIFTILMMLGMPALVSLLGMDPIVGGAWLGGTIDATGAVVAAGSMLGESAMEVASVIKMVQNILIGFVAVAIALFFVSRSQGQDQAVGQGKKNVSAKEIWVRMPKFIIGFIGASLVFSFLLPEQTVEAALPAVDSYRNLFFTLAFVSIGLESNFKVLAKGVRGGKPIILYIVGQLLNIILTLLAAWIFFSGTFFTLPF</sequence>
<keyword evidence="5 8" id="KW-1133">Transmembrane helix</keyword>
<evidence type="ECO:0000256" key="2">
    <source>
        <dbReference type="ARBA" id="ARBA00007977"/>
    </source>
</evidence>
<protein>
    <submittedName>
        <fullName evidence="9">Sulfate exporter family transporter</fullName>
    </submittedName>
</protein>
<dbReference type="RefSeq" id="WP_088073986.1">
    <property type="nucleotide sequence ID" value="NZ_JAHQCR010000082.1"/>
</dbReference>
<feature type="transmembrane region" description="Helical" evidence="8">
    <location>
        <begin position="225"/>
        <end position="243"/>
    </location>
</feature>
<dbReference type="EMBL" id="JAHQCR010000082">
    <property type="protein sequence ID" value="MBU9723552.1"/>
    <property type="molecule type" value="Genomic_DNA"/>
</dbReference>
<feature type="transmembrane region" description="Helical" evidence="8">
    <location>
        <begin position="401"/>
        <end position="420"/>
    </location>
</feature>
<comment type="subcellular location">
    <subcellularLocation>
        <location evidence="1">Cell membrane</location>
        <topology evidence="1">Multi-pass membrane protein</topology>
    </subcellularLocation>
</comment>
<keyword evidence="3" id="KW-1003">Cell membrane</keyword>
<keyword evidence="10" id="KW-1185">Reference proteome</keyword>
<reference evidence="9 10" key="1">
    <citation type="submission" date="2021-06" db="EMBL/GenBank/DDBJ databases">
        <title>Bacillus sp. RD4P76, an endophyte from a halophyte.</title>
        <authorList>
            <person name="Sun J.-Q."/>
        </authorList>
    </citation>
    <scope>NUCLEOTIDE SEQUENCE [LARGE SCALE GENOMIC DNA]</scope>
    <source>
        <strain evidence="9 10">JCM 17098</strain>
    </source>
</reference>
<comment type="caution">
    <text evidence="9">The sequence shown here is derived from an EMBL/GenBank/DDBJ whole genome shotgun (WGS) entry which is preliminary data.</text>
</comment>
<evidence type="ECO:0000256" key="6">
    <source>
        <dbReference type="ARBA" id="ARBA00023136"/>
    </source>
</evidence>
<keyword evidence="4 8" id="KW-0812">Transmembrane</keyword>
<feature type="compositionally biased region" description="Polar residues" evidence="7">
    <location>
        <begin position="8"/>
        <end position="21"/>
    </location>
</feature>
<dbReference type="PANTHER" id="PTHR30106">
    <property type="entry name" value="INNER MEMBRANE PROTEIN YEIH-RELATED"/>
    <property type="match status" value="1"/>
</dbReference>
<dbReference type="Pfam" id="PF03601">
    <property type="entry name" value="Cons_hypoth698"/>
    <property type="match status" value="1"/>
</dbReference>
<name>A0ABS6K203_9BACI</name>
<feature type="transmembrane region" description="Helical" evidence="8">
    <location>
        <begin position="289"/>
        <end position="309"/>
    </location>
</feature>
<dbReference type="PANTHER" id="PTHR30106:SF1">
    <property type="entry name" value="UPF0324 MEMBRANE PROTEIN FN0533"/>
    <property type="match status" value="1"/>
</dbReference>
<feature type="transmembrane region" description="Helical" evidence="8">
    <location>
        <begin position="190"/>
        <end position="213"/>
    </location>
</feature>
<organism evidence="9 10">
    <name type="scientific">Evansella alkalicola</name>
    <dbReference type="NCBI Taxonomy" id="745819"/>
    <lineage>
        <taxon>Bacteria</taxon>
        <taxon>Bacillati</taxon>
        <taxon>Bacillota</taxon>
        <taxon>Bacilli</taxon>
        <taxon>Bacillales</taxon>
        <taxon>Bacillaceae</taxon>
        <taxon>Evansella</taxon>
    </lineage>
</organism>
<evidence type="ECO:0000313" key="10">
    <source>
        <dbReference type="Proteomes" id="UP000790580"/>
    </source>
</evidence>
<evidence type="ECO:0000256" key="1">
    <source>
        <dbReference type="ARBA" id="ARBA00004651"/>
    </source>
</evidence>
<keyword evidence="6 8" id="KW-0472">Membrane</keyword>
<feature type="region of interest" description="Disordered" evidence="7">
    <location>
        <begin position="1"/>
        <end position="28"/>
    </location>
</feature>
<evidence type="ECO:0000256" key="8">
    <source>
        <dbReference type="SAM" id="Phobius"/>
    </source>
</evidence>
<evidence type="ECO:0000256" key="7">
    <source>
        <dbReference type="SAM" id="MobiDB-lite"/>
    </source>
</evidence>
<evidence type="ECO:0000256" key="4">
    <source>
        <dbReference type="ARBA" id="ARBA00022692"/>
    </source>
</evidence>
<dbReference type="Proteomes" id="UP000790580">
    <property type="component" value="Unassembled WGS sequence"/>
</dbReference>
<proteinExistence type="inferred from homology"/>
<evidence type="ECO:0000256" key="3">
    <source>
        <dbReference type="ARBA" id="ARBA00022475"/>
    </source>
</evidence>
<feature type="transmembrane region" description="Helical" evidence="8">
    <location>
        <begin position="361"/>
        <end position="381"/>
    </location>
</feature>
<gene>
    <name evidence="9" type="ORF">KS407_19220</name>
</gene>
<feature type="transmembrane region" description="Helical" evidence="8">
    <location>
        <begin position="321"/>
        <end position="340"/>
    </location>
</feature>
<evidence type="ECO:0000313" key="9">
    <source>
        <dbReference type="EMBL" id="MBU9723552.1"/>
    </source>
</evidence>
<evidence type="ECO:0000256" key="5">
    <source>
        <dbReference type="ARBA" id="ARBA00022989"/>
    </source>
</evidence>
<feature type="transmembrane region" description="Helical" evidence="8">
    <location>
        <begin position="167"/>
        <end position="184"/>
    </location>
</feature>
<feature type="transmembrane region" description="Helical" evidence="8">
    <location>
        <begin position="38"/>
        <end position="61"/>
    </location>
</feature>
<accession>A0ABS6K203</accession>
<comment type="similarity">
    <text evidence="2">Belongs to the UPF0324 family.</text>
</comment>
<feature type="transmembrane region" description="Helical" evidence="8">
    <location>
        <begin position="255"/>
        <end position="277"/>
    </location>
</feature>
<dbReference type="InterPro" id="IPR018383">
    <property type="entry name" value="UPF0324_pro"/>
</dbReference>
<feature type="transmembrane region" description="Helical" evidence="8">
    <location>
        <begin position="136"/>
        <end position="155"/>
    </location>
</feature>
<feature type="transmembrane region" description="Helical" evidence="8">
    <location>
        <begin position="110"/>
        <end position="130"/>
    </location>
</feature>
<feature type="transmembrane region" description="Helical" evidence="8">
    <location>
        <begin position="81"/>
        <end position="98"/>
    </location>
</feature>
<feature type="transmembrane region" description="Helical" evidence="8">
    <location>
        <begin position="429"/>
        <end position="451"/>
    </location>
</feature>